<reference evidence="1" key="1">
    <citation type="submission" date="2018-05" db="EMBL/GenBank/DDBJ databases">
        <authorList>
            <person name="Lanie J.A."/>
            <person name="Ng W.-L."/>
            <person name="Kazmierczak K.M."/>
            <person name="Andrzejewski T.M."/>
            <person name="Davidsen T.M."/>
            <person name="Wayne K.J."/>
            <person name="Tettelin H."/>
            <person name="Glass J.I."/>
            <person name="Rusch D."/>
            <person name="Podicherti R."/>
            <person name="Tsui H.-C.T."/>
            <person name="Winkler M.E."/>
        </authorList>
    </citation>
    <scope>NUCLEOTIDE SEQUENCE</scope>
</reference>
<feature type="non-terminal residue" evidence="1">
    <location>
        <position position="1"/>
    </location>
</feature>
<sequence>VVLILLFVGCATEGKKRTVEQYWTPDKLKMQLNVNTDHQDSVEGHEDLEQIRFGLEWNL</sequence>
<gene>
    <name evidence="1" type="ORF">METZ01_LOCUS402212</name>
</gene>
<accession>A0A382VU28</accession>
<organism evidence="1">
    <name type="scientific">marine metagenome</name>
    <dbReference type="NCBI Taxonomy" id="408172"/>
    <lineage>
        <taxon>unclassified sequences</taxon>
        <taxon>metagenomes</taxon>
        <taxon>ecological metagenomes</taxon>
    </lineage>
</organism>
<name>A0A382VU28_9ZZZZ</name>
<dbReference type="EMBL" id="UINC01154202">
    <property type="protein sequence ID" value="SVD49358.1"/>
    <property type="molecule type" value="Genomic_DNA"/>
</dbReference>
<proteinExistence type="predicted"/>
<evidence type="ECO:0000313" key="1">
    <source>
        <dbReference type="EMBL" id="SVD49358.1"/>
    </source>
</evidence>
<protein>
    <submittedName>
        <fullName evidence="1">Uncharacterized protein</fullName>
    </submittedName>
</protein>
<dbReference type="AlphaFoldDB" id="A0A382VU28"/>